<keyword evidence="7" id="KW-1185">Reference proteome</keyword>
<dbReference type="EMBL" id="CAJFCV020000002">
    <property type="protein sequence ID" value="CAG9095428.1"/>
    <property type="molecule type" value="Genomic_DNA"/>
</dbReference>
<sequence length="207" mass="23428">MIFFSPQLSGKPMIITQRSMARYYFLMILAMFSFVYFIIHIFTTKLIKAAAFTHGFRVSLMTTGVLLLSYPVLFILSLGFVYKASASIQSIAVTGQLMCHGQPANDVKVKLYDENTITLDNKLDEQRTDDGGYFTVEGSEKSAFTLNPKINVYHNCHYWNPLCSQKFTIHIPTSYITKGGIPRKVFDAGRFNLEAKFPGQSMDCINK</sequence>
<dbReference type="InterPro" id="IPR001534">
    <property type="entry name" value="Transthyretin-like"/>
</dbReference>
<dbReference type="Proteomes" id="UP000659654">
    <property type="component" value="Unassembled WGS sequence"/>
</dbReference>
<keyword evidence="5" id="KW-1133">Transmembrane helix</keyword>
<dbReference type="GO" id="GO:0005576">
    <property type="term" value="C:extracellular region"/>
    <property type="evidence" value="ECO:0007669"/>
    <property type="project" value="UniProtKB-SubCell"/>
</dbReference>
<comment type="caution">
    <text evidence="6">The sequence shown here is derived from an EMBL/GenBank/DDBJ whole genome shotgun (WGS) entry which is preliminary data.</text>
</comment>
<name>A0A7I8WPZ5_BURXY</name>
<gene>
    <name evidence="6" type="ORF">BXYJ_LOCUS3652</name>
</gene>
<dbReference type="PANTHER" id="PTHR21700">
    <property type="entry name" value="TRANSTHYRETIN-LIKE FAMILY PROTEIN-RELATED"/>
    <property type="match status" value="1"/>
</dbReference>
<keyword evidence="5" id="KW-0472">Membrane</keyword>
<evidence type="ECO:0000256" key="5">
    <source>
        <dbReference type="SAM" id="Phobius"/>
    </source>
</evidence>
<evidence type="ECO:0000256" key="2">
    <source>
        <dbReference type="ARBA" id="ARBA00010112"/>
    </source>
</evidence>
<dbReference type="Pfam" id="PF01060">
    <property type="entry name" value="TTR-52"/>
    <property type="match status" value="1"/>
</dbReference>
<feature type="transmembrane region" description="Helical" evidence="5">
    <location>
        <begin position="21"/>
        <end position="42"/>
    </location>
</feature>
<organism evidence="6 7">
    <name type="scientific">Bursaphelenchus xylophilus</name>
    <name type="common">Pinewood nematode worm</name>
    <name type="synonym">Aphelenchoides xylophilus</name>
    <dbReference type="NCBI Taxonomy" id="6326"/>
    <lineage>
        <taxon>Eukaryota</taxon>
        <taxon>Metazoa</taxon>
        <taxon>Ecdysozoa</taxon>
        <taxon>Nematoda</taxon>
        <taxon>Chromadorea</taxon>
        <taxon>Rhabditida</taxon>
        <taxon>Tylenchina</taxon>
        <taxon>Tylenchomorpha</taxon>
        <taxon>Aphelenchoidea</taxon>
        <taxon>Aphelenchoididae</taxon>
        <taxon>Bursaphelenchus</taxon>
    </lineage>
</organism>
<feature type="transmembrane region" description="Helical" evidence="5">
    <location>
        <begin position="62"/>
        <end position="82"/>
    </location>
</feature>
<dbReference type="SMR" id="A0A7I8WPZ5"/>
<dbReference type="GO" id="GO:0009986">
    <property type="term" value="C:cell surface"/>
    <property type="evidence" value="ECO:0007669"/>
    <property type="project" value="InterPro"/>
</dbReference>
<evidence type="ECO:0000313" key="6">
    <source>
        <dbReference type="EMBL" id="CAD5214683.1"/>
    </source>
</evidence>
<dbReference type="Proteomes" id="UP000582659">
    <property type="component" value="Unassembled WGS sequence"/>
</dbReference>
<evidence type="ECO:0000256" key="3">
    <source>
        <dbReference type="ARBA" id="ARBA00022525"/>
    </source>
</evidence>
<dbReference type="AlphaFoldDB" id="A0A7I8WPZ5"/>
<protein>
    <submittedName>
        <fullName evidence="6">(pine wood nematode) hypothetical protein</fullName>
    </submittedName>
</protein>
<dbReference type="Gene3D" id="2.60.40.3330">
    <property type="match status" value="1"/>
</dbReference>
<dbReference type="OrthoDB" id="5849824at2759"/>
<dbReference type="EMBL" id="CAJFDI010000002">
    <property type="protein sequence ID" value="CAD5214683.1"/>
    <property type="molecule type" value="Genomic_DNA"/>
</dbReference>
<comment type="subcellular location">
    <subcellularLocation>
        <location evidence="1">Secreted</location>
    </subcellularLocation>
</comment>
<keyword evidence="4" id="KW-0732">Signal</keyword>
<evidence type="ECO:0000256" key="1">
    <source>
        <dbReference type="ARBA" id="ARBA00004613"/>
    </source>
</evidence>
<proteinExistence type="inferred from homology"/>
<reference evidence="6" key="1">
    <citation type="submission" date="2020-09" db="EMBL/GenBank/DDBJ databases">
        <authorList>
            <person name="Kikuchi T."/>
        </authorList>
    </citation>
    <scope>NUCLEOTIDE SEQUENCE</scope>
    <source>
        <strain evidence="6">Ka4C1</strain>
    </source>
</reference>
<keyword evidence="3" id="KW-0964">Secreted</keyword>
<dbReference type="PANTHER" id="PTHR21700:SF24">
    <property type="entry name" value="TRANSTHYRETIN-LIKE FAMILY PROTEIN"/>
    <property type="match status" value="1"/>
</dbReference>
<dbReference type="InterPro" id="IPR038479">
    <property type="entry name" value="Transthyretin-like_sf"/>
</dbReference>
<evidence type="ECO:0000313" key="7">
    <source>
        <dbReference type="Proteomes" id="UP000659654"/>
    </source>
</evidence>
<evidence type="ECO:0000256" key="4">
    <source>
        <dbReference type="ARBA" id="ARBA00022729"/>
    </source>
</evidence>
<keyword evidence="5" id="KW-0812">Transmembrane</keyword>
<comment type="similarity">
    <text evidence="2">Belongs to the nematode transthyretin-like family.</text>
</comment>
<accession>A0A7I8WPZ5</accession>